<dbReference type="InterPro" id="IPR052039">
    <property type="entry name" value="Caspase-related_regulators"/>
</dbReference>
<evidence type="ECO:0000313" key="6">
    <source>
        <dbReference type="EMBL" id="MCG2671817.1"/>
    </source>
</evidence>
<dbReference type="EMBL" id="JAKLTY010000020">
    <property type="protein sequence ID" value="MCG2630389.1"/>
    <property type="molecule type" value="Genomic_DNA"/>
</dbReference>
<proteinExistence type="inferred from homology"/>
<accession>A0A9X1UCH9</accession>
<feature type="chain" id="PRO_5040742163" evidence="3">
    <location>
        <begin position="22"/>
        <end position="570"/>
    </location>
</feature>
<feature type="region of interest" description="Disordered" evidence="2">
    <location>
        <begin position="540"/>
        <end position="570"/>
    </location>
</feature>
<dbReference type="SMART" id="SM00115">
    <property type="entry name" value="CASc"/>
    <property type="match status" value="1"/>
</dbReference>
<dbReference type="GO" id="GO:0004197">
    <property type="term" value="F:cysteine-type endopeptidase activity"/>
    <property type="evidence" value="ECO:0007669"/>
    <property type="project" value="InterPro"/>
</dbReference>
<evidence type="ECO:0000313" key="8">
    <source>
        <dbReference type="Proteomes" id="UP001139054"/>
    </source>
</evidence>
<gene>
    <name evidence="6" type="ORF">L6637_33220</name>
    <name evidence="5" type="ORF">L6654_27535</name>
</gene>
<feature type="domain" description="Caspase family p20" evidence="4">
    <location>
        <begin position="43"/>
        <end position="176"/>
    </location>
</feature>
<dbReference type="Gene3D" id="3.40.50.1460">
    <property type="match status" value="1"/>
</dbReference>
<comment type="caution">
    <text evidence="5">The sequence shown here is derived from an EMBL/GenBank/DDBJ whole genome shotgun (WGS) entry which is preliminary data.</text>
</comment>
<dbReference type="GO" id="GO:0006508">
    <property type="term" value="P:proteolysis"/>
    <property type="evidence" value="ECO:0007669"/>
    <property type="project" value="InterPro"/>
</dbReference>
<dbReference type="InterPro" id="IPR015917">
    <property type="entry name" value="Pept_C14A"/>
</dbReference>
<dbReference type="RefSeq" id="WP_237873210.1">
    <property type="nucleotide sequence ID" value="NZ_JAKLTY010000020.1"/>
</dbReference>
<reference evidence="5" key="1">
    <citation type="submission" date="2022-01" db="EMBL/GenBank/DDBJ databases">
        <title>Genome sequnece data of strain Bradyrhizobium sp. nov.</title>
        <authorList>
            <person name="Zhang J."/>
        </authorList>
    </citation>
    <scope>NUCLEOTIDE SEQUENCE</scope>
    <source>
        <strain evidence="6">WYCCWR 12774</strain>
        <strain evidence="5">WYCCWR 13023</strain>
    </source>
</reference>
<keyword evidence="3" id="KW-0732">Signal</keyword>
<name>A0A9X1UCH9_9BRAD</name>
<evidence type="ECO:0000313" key="5">
    <source>
        <dbReference type="EMBL" id="MCG2630389.1"/>
    </source>
</evidence>
<dbReference type="PRINTS" id="PR00376">
    <property type="entry name" value="IL1BCENZYME"/>
</dbReference>
<dbReference type="SUPFAM" id="SSF52129">
    <property type="entry name" value="Caspase-like"/>
    <property type="match status" value="1"/>
</dbReference>
<dbReference type="EMBL" id="JAKLUA010000016">
    <property type="protein sequence ID" value="MCG2671817.1"/>
    <property type="molecule type" value="Genomic_DNA"/>
</dbReference>
<evidence type="ECO:0000259" key="4">
    <source>
        <dbReference type="PROSITE" id="PS50208"/>
    </source>
</evidence>
<keyword evidence="7" id="KW-1185">Reference proteome</keyword>
<feature type="signal peptide" evidence="3">
    <location>
        <begin position="1"/>
        <end position="21"/>
    </location>
</feature>
<sequence length="570" mass="61061">MFRLKSALMTAGLLGSLFGFACGPVSAQVAPVVPAPTALQGPEQRVALVIGNSNYRNAPQLANPDNDAQSMAQFLNSAGFEVISATDLGQNDMLRVVQDFSAKVSARGPNTVAMVYYAGHGVQLAGENYLVPVDAKVSNQTELVNDSVRLVDVMSTLETIPSRMRIVVLDACRNNPFPNVNDAGRGLAIVDAPNGSIVGYSTAPGAEALDGNNGHSPYTQAFLNVAREPNVPIEQLFKRVRLAVNQTTSGAQVPWESSSLTSDFTFFGDTAVAANRAPVHAPVVQMASNLPSRSARQAYDYVLSEGRPEYYQEFVAMYPHDPLCDHIRWLLANLLISQAWHEAVLLNSPIGYQAFYSKYGNSPYAQAALKLETQPKIIPLMQATKFLAPQNVAPTLKMGNLGQPKYMPLMQQGNGLPMNANLPVVQKPVDGTVNKIITLPAPTNTTTNNNGIGKIVTLPVTNTTPNTGNNNAGPAGKIVSMPVTTGKTGSTVDVKTTDVKTTNVQPQNQPIRVNSGVVKLNNNPVNKAQVQNNRPQFNAMGNGGGNNNFRQSMNQSPAMNGGNNHRSFMH</sequence>
<dbReference type="PANTHER" id="PTHR22576:SF37">
    <property type="entry name" value="MUCOSA-ASSOCIATED LYMPHOID TISSUE LYMPHOMA TRANSLOCATION PROTEIN 1"/>
    <property type="match status" value="1"/>
</dbReference>
<dbReference type="Proteomes" id="UP001139012">
    <property type="component" value="Unassembled WGS sequence"/>
</dbReference>
<evidence type="ECO:0000313" key="7">
    <source>
        <dbReference type="Proteomes" id="UP001139012"/>
    </source>
</evidence>
<protein>
    <submittedName>
        <fullName evidence="5">Caspase family protein</fullName>
    </submittedName>
</protein>
<dbReference type="InterPro" id="IPR001309">
    <property type="entry name" value="Pept_C14_p20"/>
</dbReference>
<dbReference type="Pfam" id="PF00656">
    <property type="entry name" value="Peptidase_C14"/>
    <property type="match status" value="1"/>
</dbReference>
<feature type="compositionally biased region" description="Polar residues" evidence="2">
    <location>
        <begin position="549"/>
        <end position="570"/>
    </location>
</feature>
<dbReference type="PROSITE" id="PS50208">
    <property type="entry name" value="CASPASE_P20"/>
    <property type="match status" value="1"/>
</dbReference>
<evidence type="ECO:0000256" key="2">
    <source>
        <dbReference type="SAM" id="MobiDB-lite"/>
    </source>
</evidence>
<dbReference type="InterPro" id="IPR029030">
    <property type="entry name" value="Caspase-like_dom_sf"/>
</dbReference>
<dbReference type="PANTHER" id="PTHR22576">
    <property type="entry name" value="MUCOSA ASSOCIATED LYMPHOID TISSUE LYMPHOMA TRANSLOCATION PROTEIN 1/PARACASPASE"/>
    <property type="match status" value="1"/>
</dbReference>
<organism evidence="5 8">
    <name type="scientific">Bradyrhizobium zhengyangense</name>
    <dbReference type="NCBI Taxonomy" id="2911009"/>
    <lineage>
        <taxon>Bacteria</taxon>
        <taxon>Pseudomonadati</taxon>
        <taxon>Pseudomonadota</taxon>
        <taxon>Alphaproteobacteria</taxon>
        <taxon>Hyphomicrobiales</taxon>
        <taxon>Nitrobacteraceae</taxon>
        <taxon>Bradyrhizobium</taxon>
    </lineage>
</organism>
<evidence type="ECO:0000256" key="1">
    <source>
        <dbReference type="ARBA" id="ARBA00010134"/>
    </source>
</evidence>
<dbReference type="Proteomes" id="UP001139054">
    <property type="component" value="Unassembled WGS sequence"/>
</dbReference>
<dbReference type="InterPro" id="IPR011600">
    <property type="entry name" value="Pept_C14_caspase"/>
</dbReference>
<comment type="similarity">
    <text evidence="1">Belongs to the peptidase C14A family.</text>
</comment>
<dbReference type="AlphaFoldDB" id="A0A9X1UCH9"/>
<evidence type="ECO:0000256" key="3">
    <source>
        <dbReference type="SAM" id="SignalP"/>
    </source>
</evidence>
<dbReference type="PROSITE" id="PS51257">
    <property type="entry name" value="PROKAR_LIPOPROTEIN"/>
    <property type="match status" value="1"/>
</dbReference>